<sequence>MPKVTRRYGGQDAVDRVAERRSRLLAAGLELMGTRGTAGTTVRGVTEASGVALRYFYESFPDIEAFHVAVYDEVIEETARRSVTALADAPADAHSRTRAVLAEVVDVILTDPRKGRILALESTASPALGRRSLEESRRFAGMVASTASSGGDPGLEPGSLPTDVRLISQFLIGGVVSTMGAVLQDDLDVDRDHLLDVLVALFEAVSAVDPARAAGGR</sequence>
<reference evidence="6 7" key="1">
    <citation type="journal article" date="2019" name="Emerg. Microbes Infect.">
        <title>Comprehensive subspecies identification of 175 nontuberculous mycobacteria species based on 7547 genomic profiles.</title>
        <authorList>
            <person name="Matsumoto Y."/>
            <person name="Kinjo T."/>
            <person name="Motooka D."/>
            <person name="Nabeya D."/>
            <person name="Jung N."/>
            <person name="Uechi K."/>
            <person name="Horii T."/>
            <person name="Iida T."/>
            <person name="Fujita J."/>
            <person name="Nakamura S."/>
        </authorList>
    </citation>
    <scope>NUCLEOTIDE SEQUENCE [LARGE SCALE GENOMIC DNA]</scope>
    <source>
        <strain evidence="6 7">JCM 12375</strain>
    </source>
</reference>
<dbReference type="Pfam" id="PF00440">
    <property type="entry name" value="TetR_N"/>
    <property type="match status" value="1"/>
</dbReference>
<keyword evidence="2 4" id="KW-0238">DNA-binding</keyword>
<dbReference type="PANTHER" id="PTHR47506">
    <property type="entry name" value="TRANSCRIPTIONAL REGULATORY PROTEIN"/>
    <property type="match status" value="1"/>
</dbReference>
<keyword evidence="3" id="KW-0804">Transcription</keyword>
<feature type="DNA-binding region" description="H-T-H motif" evidence="4">
    <location>
        <begin position="41"/>
        <end position="60"/>
    </location>
</feature>
<proteinExistence type="predicted"/>
<dbReference type="Gene3D" id="1.10.357.10">
    <property type="entry name" value="Tetracycline Repressor, domain 2"/>
    <property type="match status" value="1"/>
</dbReference>
<gene>
    <name evidence="6" type="ORF">MMAGJ_14980</name>
</gene>
<evidence type="ECO:0000256" key="4">
    <source>
        <dbReference type="PROSITE-ProRule" id="PRU00335"/>
    </source>
</evidence>
<evidence type="ECO:0000256" key="3">
    <source>
        <dbReference type="ARBA" id="ARBA00023163"/>
    </source>
</evidence>
<evidence type="ECO:0000313" key="6">
    <source>
        <dbReference type="EMBL" id="BBX32216.1"/>
    </source>
</evidence>
<dbReference type="PANTHER" id="PTHR47506:SF6">
    <property type="entry name" value="HTH-TYPE TRANSCRIPTIONAL REPRESSOR NEMR"/>
    <property type="match status" value="1"/>
</dbReference>
<dbReference type="InterPro" id="IPR009057">
    <property type="entry name" value="Homeodomain-like_sf"/>
</dbReference>
<evidence type="ECO:0000313" key="7">
    <source>
        <dbReference type="Proteomes" id="UP000465622"/>
    </source>
</evidence>
<keyword evidence="1" id="KW-0805">Transcription regulation</keyword>
<dbReference type="PROSITE" id="PS50977">
    <property type="entry name" value="HTH_TETR_2"/>
    <property type="match status" value="1"/>
</dbReference>
<evidence type="ECO:0000259" key="5">
    <source>
        <dbReference type="PROSITE" id="PS50977"/>
    </source>
</evidence>
<feature type="domain" description="HTH tetR-type" evidence="5">
    <location>
        <begin position="18"/>
        <end position="78"/>
    </location>
</feature>
<dbReference type="RefSeq" id="WP_036433279.1">
    <property type="nucleotide sequence ID" value="NZ_AP022567.1"/>
</dbReference>
<accession>A0ABM7HNW1</accession>
<dbReference type="InterPro" id="IPR001647">
    <property type="entry name" value="HTH_TetR"/>
</dbReference>
<organism evidence="6 7">
    <name type="scientific">Mycolicibacterium mageritense</name>
    <name type="common">Mycobacterium mageritense</name>
    <dbReference type="NCBI Taxonomy" id="53462"/>
    <lineage>
        <taxon>Bacteria</taxon>
        <taxon>Bacillati</taxon>
        <taxon>Actinomycetota</taxon>
        <taxon>Actinomycetes</taxon>
        <taxon>Mycobacteriales</taxon>
        <taxon>Mycobacteriaceae</taxon>
        <taxon>Mycolicibacterium</taxon>
    </lineage>
</organism>
<evidence type="ECO:0000256" key="1">
    <source>
        <dbReference type="ARBA" id="ARBA00023015"/>
    </source>
</evidence>
<keyword evidence="7" id="KW-1185">Reference proteome</keyword>
<dbReference type="SUPFAM" id="SSF46689">
    <property type="entry name" value="Homeodomain-like"/>
    <property type="match status" value="1"/>
</dbReference>
<dbReference type="EMBL" id="AP022567">
    <property type="protein sequence ID" value="BBX32216.1"/>
    <property type="molecule type" value="Genomic_DNA"/>
</dbReference>
<evidence type="ECO:0000256" key="2">
    <source>
        <dbReference type="ARBA" id="ARBA00023125"/>
    </source>
</evidence>
<dbReference type="Proteomes" id="UP000465622">
    <property type="component" value="Chromosome"/>
</dbReference>
<protein>
    <submittedName>
        <fullName evidence="6">TetR family transcriptional regulator</fullName>
    </submittedName>
</protein>
<name>A0ABM7HNW1_MYCME</name>